<evidence type="ECO:0000313" key="3">
    <source>
        <dbReference type="Proteomes" id="UP001367508"/>
    </source>
</evidence>
<dbReference type="Proteomes" id="UP001367508">
    <property type="component" value="Unassembled WGS sequence"/>
</dbReference>
<feature type="region of interest" description="Disordered" evidence="1">
    <location>
        <begin position="1"/>
        <end position="29"/>
    </location>
</feature>
<sequence length="84" mass="9445">MVSRGVRTQATKDSTMPPQPPGQPFDCTPQTNVLEKLQKEGYLEYQVQLTVKEGYSEYQVQLTVGNDAHISDETNSKFPESQPK</sequence>
<organism evidence="2 3">
    <name type="scientific">Canavalia gladiata</name>
    <name type="common">Sword bean</name>
    <name type="synonym">Dolichos gladiatus</name>
    <dbReference type="NCBI Taxonomy" id="3824"/>
    <lineage>
        <taxon>Eukaryota</taxon>
        <taxon>Viridiplantae</taxon>
        <taxon>Streptophyta</taxon>
        <taxon>Embryophyta</taxon>
        <taxon>Tracheophyta</taxon>
        <taxon>Spermatophyta</taxon>
        <taxon>Magnoliopsida</taxon>
        <taxon>eudicotyledons</taxon>
        <taxon>Gunneridae</taxon>
        <taxon>Pentapetalae</taxon>
        <taxon>rosids</taxon>
        <taxon>fabids</taxon>
        <taxon>Fabales</taxon>
        <taxon>Fabaceae</taxon>
        <taxon>Papilionoideae</taxon>
        <taxon>50 kb inversion clade</taxon>
        <taxon>NPAAA clade</taxon>
        <taxon>indigoferoid/millettioid clade</taxon>
        <taxon>Phaseoleae</taxon>
        <taxon>Canavalia</taxon>
    </lineage>
</organism>
<reference evidence="2 3" key="1">
    <citation type="submission" date="2024-01" db="EMBL/GenBank/DDBJ databases">
        <title>The genomes of 5 underutilized Papilionoideae crops provide insights into root nodulation and disease resistanc.</title>
        <authorList>
            <person name="Jiang F."/>
        </authorList>
    </citation>
    <scope>NUCLEOTIDE SEQUENCE [LARGE SCALE GENOMIC DNA]</scope>
    <source>
        <strain evidence="2">LVBAO_FW01</strain>
        <tissue evidence="2">Leaves</tissue>
    </source>
</reference>
<feature type="compositionally biased region" description="Polar residues" evidence="1">
    <location>
        <begin position="1"/>
        <end position="16"/>
    </location>
</feature>
<gene>
    <name evidence="2" type="ORF">VNO77_22829</name>
</gene>
<dbReference type="AlphaFoldDB" id="A0AAN9QB55"/>
<dbReference type="EMBL" id="JAYMYQ010000005">
    <property type="protein sequence ID" value="KAK7328712.1"/>
    <property type="molecule type" value="Genomic_DNA"/>
</dbReference>
<evidence type="ECO:0000256" key="1">
    <source>
        <dbReference type="SAM" id="MobiDB-lite"/>
    </source>
</evidence>
<proteinExistence type="predicted"/>
<evidence type="ECO:0000313" key="2">
    <source>
        <dbReference type="EMBL" id="KAK7328712.1"/>
    </source>
</evidence>
<comment type="caution">
    <text evidence="2">The sequence shown here is derived from an EMBL/GenBank/DDBJ whole genome shotgun (WGS) entry which is preliminary data.</text>
</comment>
<accession>A0AAN9QB55</accession>
<protein>
    <submittedName>
        <fullName evidence="2">Uncharacterized protein</fullName>
    </submittedName>
</protein>
<keyword evidence="3" id="KW-1185">Reference proteome</keyword>
<name>A0AAN9QB55_CANGL</name>